<dbReference type="SUPFAM" id="SSF161098">
    <property type="entry name" value="MetI-like"/>
    <property type="match status" value="1"/>
</dbReference>
<protein>
    <submittedName>
        <fullName evidence="9">Carbohydrate ABC transporter permease</fullName>
    </submittedName>
</protein>
<dbReference type="InterPro" id="IPR000515">
    <property type="entry name" value="MetI-like"/>
</dbReference>
<evidence type="ECO:0000256" key="5">
    <source>
        <dbReference type="ARBA" id="ARBA00022989"/>
    </source>
</evidence>
<organism evidence="9 10">
    <name type="scientific">Suilimivivens aceti</name>
    <dbReference type="NCBI Taxonomy" id="2981774"/>
    <lineage>
        <taxon>Bacteria</taxon>
        <taxon>Bacillati</taxon>
        <taxon>Bacillota</taxon>
        <taxon>Clostridia</taxon>
        <taxon>Lachnospirales</taxon>
        <taxon>Lachnospiraceae</taxon>
        <taxon>Suilimivivens</taxon>
    </lineage>
</organism>
<sequence length="277" mass="31263">MKKKKIFSQAVLITILGAALVIVLIPIFWAISMSFDATTIDVVPNPPRFIPKEFSVFNYKYALEAIPIARYYINTFLLTLINTAISVFTAMACGYAFSKGKFPCKGILFLMVLAVMMIPFEVRMIPLFLQYRDWNMLDTWWPLILGSFAWAYGIFLARQFIDSIPDSLRESASIDGAGEWYIFLKIILPLCGPVIATLVIFQVVNQWNNFLWPLVVVSNPKKQVISVGLAMFNASETARYLGPRLAVSVLGAIPLMIVYLFLQKYIVQSVMLSGVKE</sequence>
<comment type="similarity">
    <text evidence="7">Belongs to the binding-protein-dependent transport system permease family.</text>
</comment>
<comment type="subcellular location">
    <subcellularLocation>
        <location evidence="1 7">Cell membrane</location>
        <topology evidence="1 7">Multi-pass membrane protein</topology>
    </subcellularLocation>
</comment>
<dbReference type="PANTHER" id="PTHR43744:SF8">
    <property type="entry name" value="SN-GLYCEROL-3-PHOSPHATE TRANSPORT SYSTEM PERMEASE PROTEIN UGPE"/>
    <property type="match status" value="1"/>
</dbReference>
<evidence type="ECO:0000256" key="1">
    <source>
        <dbReference type="ARBA" id="ARBA00004651"/>
    </source>
</evidence>
<dbReference type="CDD" id="cd06261">
    <property type="entry name" value="TM_PBP2"/>
    <property type="match status" value="1"/>
</dbReference>
<evidence type="ECO:0000256" key="6">
    <source>
        <dbReference type="ARBA" id="ARBA00023136"/>
    </source>
</evidence>
<keyword evidence="3" id="KW-1003">Cell membrane</keyword>
<dbReference type="EMBL" id="JAOQKJ010000003">
    <property type="protein sequence ID" value="MCU6743764.1"/>
    <property type="molecule type" value="Genomic_DNA"/>
</dbReference>
<keyword evidence="10" id="KW-1185">Reference proteome</keyword>
<dbReference type="InterPro" id="IPR035906">
    <property type="entry name" value="MetI-like_sf"/>
</dbReference>
<feature type="transmembrane region" description="Helical" evidence="7">
    <location>
        <begin position="140"/>
        <end position="161"/>
    </location>
</feature>
<dbReference type="Gene3D" id="1.10.3720.10">
    <property type="entry name" value="MetI-like"/>
    <property type="match status" value="1"/>
</dbReference>
<dbReference type="Pfam" id="PF00528">
    <property type="entry name" value="BPD_transp_1"/>
    <property type="match status" value="1"/>
</dbReference>
<keyword evidence="2 7" id="KW-0813">Transport</keyword>
<evidence type="ECO:0000256" key="2">
    <source>
        <dbReference type="ARBA" id="ARBA00022448"/>
    </source>
</evidence>
<evidence type="ECO:0000313" key="10">
    <source>
        <dbReference type="Proteomes" id="UP001652432"/>
    </source>
</evidence>
<dbReference type="PANTHER" id="PTHR43744">
    <property type="entry name" value="ABC TRANSPORTER PERMEASE PROTEIN MG189-RELATED-RELATED"/>
    <property type="match status" value="1"/>
</dbReference>
<keyword evidence="4 7" id="KW-0812">Transmembrane</keyword>
<keyword evidence="6 7" id="KW-0472">Membrane</keyword>
<keyword evidence="5 7" id="KW-1133">Transmembrane helix</keyword>
<evidence type="ECO:0000256" key="7">
    <source>
        <dbReference type="RuleBase" id="RU363032"/>
    </source>
</evidence>
<feature type="transmembrane region" description="Helical" evidence="7">
    <location>
        <begin position="107"/>
        <end position="128"/>
    </location>
</feature>
<comment type="caution">
    <text evidence="9">The sequence shown here is derived from an EMBL/GenBank/DDBJ whole genome shotgun (WGS) entry which is preliminary data.</text>
</comment>
<gene>
    <name evidence="9" type="ORF">OCV77_04485</name>
</gene>
<accession>A0ABT2T0I9</accession>
<feature type="transmembrane region" description="Helical" evidence="7">
    <location>
        <begin position="182"/>
        <end position="204"/>
    </location>
</feature>
<feature type="transmembrane region" description="Helical" evidence="7">
    <location>
        <begin position="71"/>
        <end position="95"/>
    </location>
</feature>
<dbReference type="Proteomes" id="UP001652432">
    <property type="component" value="Unassembled WGS sequence"/>
</dbReference>
<name>A0ABT2T0I9_9FIRM</name>
<feature type="domain" description="ABC transmembrane type-1" evidence="8">
    <location>
        <begin position="72"/>
        <end position="262"/>
    </location>
</feature>
<evidence type="ECO:0000256" key="4">
    <source>
        <dbReference type="ARBA" id="ARBA00022692"/>
    </source>
</evidence>
<evidence type="ECO:0000313" key="9">
    <source>
        <dbReference type="EMBL" id="MCU6743764.1"/>
    </source>
</evidence>
<proteinExistence type="inferred from homology"/>
<dbReference type="RefSeq" id="WP_118797515.1">
    <property type="nucleotide sequence ID" value="NZ_JAOQKJ010000003.1"/>
</dbReference>
<evidence type="ECO:0000259" key="8">
    <source>
        <dbReference type="PROSITE" id="PS50928"/>
    </source>
</evidence>
<feature type="transmembrane region" description="Helical" evidence="7">
    <location>
        <begin position="12"/>
        <end position="31"/>
    </location>
</feature>
<dbReference type="PROSITE" id="PS50928">
    <property type="entry name" value="ABC_TM1"/>
    <property type="match status" value="1"/>
</dbReference>
<reference evidence="9 10" key="1">
    <citation type="journal article" date="2021" name="ISME Commun">
        <title>Automated analysis of genomic sequences facilitates high-throughput and comprehensive description of bacteria.</title>
        <authorList>
            <person name="Hitch T.C.A."/>
        </authorList>
    </citation>
    <scope>NUCLEOTIDE SEQUENCE [LARGE SCALE GENOMIC DNA]</scope>
    <source>
        <strain evidence="9 10">Sanger_18</strain>
    </source>
</reference>
<feature type="transmembrane region" description="Helical" evidence="7">
    <location>
        <begin position="241"/>
        <end position="262"/>
    </location>
</feature>
<evidence type="ECO:0000256" key="3">
    <source>
        <dbReference type="ARBA" id="ARBA00022475"/>
    </source>
</evidence>